<dbReference type="Gene3D" id="3.30.70.930">
    <property type="match status" value="2"/>
</dbReference>
<evidence type="ECO:0000259" key="2">
    <source>
        <dbReference type="Pfam" id="PF07615"/>
    </source>
</evidence>
<keyword evidence="4" id="KW-1185">Reference proteome</keyword>
<organism evidence="3 4">
    <name type="scientific">Cellulomonas uda</name>
    <dbReference type="NCBI Taxonomy" id="1714"/>
    <lineage>
        <taxon>Bacteria</taxon>
        <taxon>Bacillati</taxon>
        <taxon>Actinomycetota</taxon>
        <taxon>Actinomycetes</taxon>
        <taxon>Micrococcales</taxon>
        <taxon>Cellulomonadaceae</taxon>
        <taxon>Cellulomonas</taxon>
    </lineage>
</organism>
<dbReference type="InterPro" id="IPR029756">
    <property type="entry name" value="MTH1187/YkoF-like"/>
</dbReference>
<feature type="domain" description="Thiamin/hydroxymethyl pyrimidine-binding YkoF putative" evidence="2">
    <location>
        <begin position="132"/>
        <end position="213"/>
    </location>
</feature>
<accession>A0A4Y3K7U4</accession>
<evidence type="ECO:0000256" key="1">
    <source>
        <dbReference type="SAM" id="MobiDB-lite"/>
    </source>
</evidence>
<name>A0A4Y3K7U4_CELUD</name>
<dbReference type="SUPFAM" id="SSF89957">
    <property type="entry name" value="MTH1187/YkoF-like"/>
    <property type="match status" value="1"/>
</dbReference>
<dbReference type="Pfam" id="PF07615">
    <property type="entry name" value="Ykof"/>
    <property type="match status" value="2"/>
</dbReference>
<proteinExistence type="predicted"/>
<dbReference type="RefSeq" id="WP_166771981.1">
    <property type="nucleotide sequence ID" value="NZ_BJLP01000013.1"/>
</dbReference>
<reference evidence="3 4" key="1">
    <citation type="submission" date="2019-06" db="EMBL/GenBank/DDBJ databases">
        <title>Whole genome shotgun sequence of Cellulomonas uda NBRC 3747.</title>
        <authorList>
            <person name="Hosoyama A."/>
            <person name="Uohara A."/>
            <person name="Ohji S."/>
            <person name="Ichikawa N."/>
        </authorList>
    </citation>
    <scope>NUCLEOTIDE SEQUENCE [LARGE SCALE GENOMIC DNA]</scope>
    <source>
        <strain evidence="3 4">NBRC 3747</strain>
    </source>
</reference>
<dbReference type="AlphaFoldDB" id="A0A4Y3K7U4"/>
<dbReference type="InterPro" id="IPR011522">
    <property type="entry name" value="Thiamin/HMP-bd_put_YkoF"/>
</dbReference>
<sequence>MTHDTRTLTTAPTDRRPGPTPTELGIGARFSLHPHRDDFVDVIVDALDAAQADDVEVTTDDVTTFVRGTEDAVVRYLFDALRAAAEAGGHLVAHVHLSRGCPGEVACDLPDDVVLATPPVPVLPRCGMPTAAHWSLYPLDDGAPGRQGDHMSAVTAAVDAAHRRVDVTPEHFVTRLDGDLADVLTTVVEGWLTAGRTVRHVATHATLVVASPSW</sequence>
<feature type="region of interest" description="Disordered" evidence="1">
    <location>
        <begin position="1"/>
        <end position="22"/>
    </location>
</feature>
<evidence type="ECO:0000313" key="3">
    <source>
        <dbReference type="EMBL" id="GEA80589.1"/>
    </source>
</evidence>
<evidence type="ECO:0000313" key="4">
    <source>
        <dbReference type="Proteomes" id="UP000315842"/>
    </source>
</evidence>
<dbReference type="EMBL" id="BJLP01000013">
    <property type="protein sequence ID" value="GEA80589.1"/>
    <property type="molecule type" value="Genomic_DNA"/>
</dbReference>
<dbReference type="Proteomes" id="UP000315842">
    <property type="component" value="Unassembled WGS sequence"/>
</dbReference>
<comment type="caution">
    <text evidence="3">The sequence shown here is derived from an EMBL/GenBank/DDBJ whole genome shotgun (WGS) entry which is preliminary data.</text>
</comment>
<protein>
    <recommendedName>
        <fullName evidence="2">Thiamin/hydroxymethyl pyrimidine-binding YkoF putative domain-containing protein</fullName>
    </recommendedName>
</protein>
<feature type="domain" description="Thiamin/hydroxymethyl pyrimidine-binding YkoF putative" evidence="2">
    <location>
        <begin position="27"/>
        <end position="104"/>
    </location>
</feature>
<gene>
    <name evidence="3" type="ORF">CUD01_10330</name>
</gene>